<evidence type="ECO:0000256" key="1">
    <source>
        <dbReference type="SAM" id="Phobius"/>
    </source>
</evidence>
<evidence type="ECO:0000313" key="2">
    <source>
        <dbReference type="EMBL" id="CAG7603882.1"/>
    </source>
</evidence>
<accession>A0A916JWY8</accession>
<dbReference type="InterPro" id="IPR025101">
    <property type="entry name" value="DUF4012"/>
</dbReference>
<evidence type="ECO:0008006" key="4">
    <source>
        <dbReference type="Google" id="ProtNLM"/>
    </source>
</evidence>
<evidence type="ECO:0000313" key="3">
    <source>
        <dbReference type="Proteomes" id="UP000693892"/>
    </source>
</evidence>
<protein>
    <recommendedName>
        <fullName evidence="4">DUF4012 domain-containing protein</fullName>
    </recommendedName>
</protein>
<dbReference type="EMBL" id="CAJVAP010000006">
    <property type="protein sequence ID" value="CAG7603882.1"/>
    <property type="molecule type" value="Genomic_DNA"/>
</dbReference>
<keyword evidence="3" id="KW-1185">Reference proteome</keyword>
<dbReference type="Proteomes" id="UP000693892">
    <property type="component" value="Unassembled WGS sequence"/>
</dbReference>
<dbReference type="AlphaFoldDB" id="A0A916JWY8"/>
<feature type="transmembrane region" description="Helical" evidence="1">
    <location>
        <begin position="22"/>
        <end position="47"/>
    </location>
</feature>
<sequence>MTVRTDAAPKERKRLRTRGARFWVPATIAFVLLVLLVLVAAAAIALLPRVLTAKDALEAAVPLAAQAKNEILAGEPEAAKQTVARFDALVKEAEEAADSDLWRFAEQVPGVGENLRAVGMLATAVGRLGTEVFAPATEIDFSALKPVDGKVDVHKLADLLPLVERATETGDSVIAELSKLDGDQLVGPLRDGVEKLEAAVHELSAMSGPASTVLKILPDALGANGPRNYLLMFPNNAEIRAGGGNPAALALVSANDGALKIRKQASSRDFGVEDLPLNPETEALYGARVKRQMQDVTYTPYFAETAELMRGFWATKFDTRIDAVVSFDPVALSYLLEATGPIKLETGEKLTAKNAVSLLLKDSYVKYPTPAESDAFFASAAQSIFDAVTHDTHDFTALIEALARAADEGRLMFSSDDPAQMKLIGSGRIAGPLPADNAESTVLGVFFNYVLAAKMDYYMDSSIEAKTTQCTATVTDLATFRATVTLENVLTEKELRRLPKFVTGTDFGQGGGIYRDVLFYGPLGTTVESVKVNGTMLDPLGRWGNNYRKMEHDGRPVVQVPLLVGMGETAEVRAVFVAAKDQTADSFGLFEVRAAPTVRTTPVAVERPGCR</sequence>
<dbReference type="RefSeq" id="WP_218114311.1">
    <property type="nucleotide sequence ID" value="NZ_CAJVAP010000006.1"/>
</dbReference>
<proteinExistence type="predicted"/>
<dbReference type="Pfam" id="PF13196">
    <property type="entry name" value="DUF4012"/>
    <property type="match status" value="1"/>
</dbReference>
<keyword evidence="1" id="KW-0472">Membrane</keyword>
<keyword evidence="1" id="KW-1133">Transmembrane helix</keyword>
<name>A0A916JWY8_9MICO</name>
<keyword evidence="1" id="KW-0812">Transmembrane</keyword>
<gene>
    <name evidence="2" type="ORF">LEUCIP111803_00681</name>
</gene>
<comment type="caution">
    <text evidence="2">The sequence shown here is derived from an EMBL/GenBank/DDBJ whole genome shotgun (WGS) entry which is preliminary data.</text>
</comment>
<organism evidence="2 3">
    <name type="scientific">Leucobacter soli</name>
    <dbReference type="NCBI Taxonomy" id="2812850"/>
    <lineage>
        <taxon>Bacteria</taxon>
        <taxon>Bacillati</taxon>
        <taxon>Actinomycetota</taxon>
        <taxon>Actinomycetes</taxon>
        <taxon>Micrococcales</taxon>
        <taxon>Microbacteriaceae</taxon>
        <taxon>Leucobacter</taxon>
    </lineage>
</organism>
<reference evidence="2" key="1">
    <citation type="submission" date="2021-06" db="EMBL/GenBank/DDBJ databases">
        <authorList>
            <person name="Criscuolo A."/>
        </authorList>
    </citation>
    <scope>NUCLEOTIDE SEQUENCE</scope>
    <source>
        <strain evidence="2">CIP111803</strain>
    </source>
</reference>